<name>A0A1Y2ETA9_9BASI</name>
<feature type="transmembrane region" description="Helical" evidence="2">
    <location>
        <begin position="232"/>
        <end position="252"/>
    </location>
</feature>
<feature type="region of interest" description="Disordered" evidence="1">
    <location>
        <begin position="261"/>
        <end position="284"/>
    </location>
</feature>
<dbReference type="PANTHER" id="PTHR40465">
    <property type="entry name" value="CHROMOSOME 1, WHOLE GENOME SHOTGUN SEQUENCE"/>
    <property type="match status" value="1"/>
</dbReference>
<gene>
    <name evidence="4" type="ORF">BCR35DRAFT_353812</name>
</gene>
<feature type="transmembrane region" description="Helical" evidence="2">
    <location>
        <begin position="160"/>
        <end position="181"/>
    </location>
</feature>
<evidence type="ECO:0000259" key="3">
    <source>
        <dbReference type="Pfam" id="PF20152"/>
    </source>
</evidence>
<comment type="caution">
    <text evidence="4">The sequence shown here is derived from an EMBL/GenBank/DDBJ whole genome shotgun (WGS) entry which is preliminary data.</text>
</comment>
<dbReference type="Proteomes" id="UP000193467">
    <property type="component" value="Unassembled WGS sequence"/>
</dbReference>
<dbReference type="InParanoid" id="A0A1Y2ETA9"/>
<evidence type="ECO:0000313" key="4">
    <source>
        <dbReference type="EMBL" id="ORY74793.1"/>
    </source>
</evidence>
<keyword evidence="5" id="KW-1185">Reference proteome</keyword>
<feature type="transmembrane region" description="Helical" evidence="2">
    <location>
        <begin position="202"/>
        <end position="226"/>
    </location>
</feature>
<protein>
    <recommendedName>
        <fullName evidence="3">DUF6534 domain-containing protein</fullName>
    </recommendedName>
</protein>
<reference evidence="4 5" key="1">
    <citation type="submission" date="2016-07" db="EMBL/GenBank/DDBJ databases">
        <title>Pervasive Adenine N6-methylation of Active Genes in Fungi.</title>
        <authorList>
            <consortium name="DOE Joint Genome Institute"/>
            <person name="Mondo S.J."/>
            <person name="Dannebaum R.O."/>
            <person name="Kuo R.C."/>
            <person name="Labutti K."/>
            <person name="Haridas S."/>
            <person name="Kuo A."/>
            <person name="Salamov A."/>
            <person name="Ahrendt S.R."/>
            <person name="Lipzen A."/>
            <person name="Sullivan W."/>
            <person name="Andreopoulos W.B."/>
            <person name="Clum A."/>
            <person name="Lindquist E."/>
            <person name="Daum C."/>
            <person name="Ramamoorthy G.K."/>
            <person name="Gryganskyi A."/>
            <person name="Culley D."/>
            <person name="Magnuson J.K."/>
            <person name="James T.Y."/>
            <person name="O'Malley M.A."/>
            <person name="Stajich J.E."/>
            <person name="Spatafora J.W."/>
            <person name="Visel A."/>
            <person name="Grigoriev I.V."/>
        </authorList>
    </citation>
    <scope>NUCLEOTIDE SEQUENCE [LARGE SCALE GENOMIC DNA]</scope>
    <source>
        <strain evidence="4 5">62-1032</strain>
    </source>
</reference>
<feature type="domain" description="DUF6534" evidence="3">
    <location>
        <begin position="165"/>
        <end position="254"/>
    </location>
</feature>
<sequence>MSYAQLDVNASLGALVAGCWLNSALFAVELLQMWRYFTRTAQGGLLQASLALLLVVDTTCTISQYAAVYSYCINHWGDQAYLQRQYWPIIVYLVTTSISALVVQSFLVIRAFRLSRSIVVAVVLGTLIAAGLGGGLATSTIITLFPTYADRGRLNTPVTIWFATSAGCDVAIALVLIYCLNKVRKSAERFEQSNLNASLQHLVAIAVETGSVTSALALIILSTYLHDPEANIATGLCFSLGRLYSLTMLLNVNAAHSLTKRNANSSAGDDDGDRSKFGSTSKRVGLGGIQVGHTTTVQIDDARDDEPIRLDELKDLAKLTQNKERTQAYSFDHQKRIAEEKGRAFRDDEV</sequence>
<keyword evidence="2" id="KW-0472">Membrane</keyword>
<dbReference type="Pfam" id="PF20152">
    <property type="entry name" value="DUF6534"/>
    <property type="match status" value="1"/>
</dbReference>
<evidence type="ECO:0000256" key="1">
    <source>
        <dbReference type="SAM" id="MobiDB-lite"/>
    </source>
</evidence>
<accession>A0A1Y2ETA9</accession>
<feature type="transmembrane region" description="Helical" evidence="2">
    <location>
        <begin position="86"/>
        <end position="109"/>
    </location>
</feature>
<feature type="transmembrane region" description="Helical" evidence="2">
    <location>
        <begin position="43"/>
        <end position="66"/>
    </location>
</feature>
<dbReference type="OrthoDB" id="2537066at2759"/>
<evidence type="ECO:0000256" key="2">
    <source>
        <dbReference type="SAM" id="Phobius"/>
    </source>
</evidence>
<dbReference type="PANTHER" id="PTHR40465:SF1">
    <property type="entry name" value="DUF6534 DOMAIN-CONTAINING PROTEIN"/>
    <property type="match status" value="1"/>
</dbReference>
<feature type="transmembrane region" description="Helical" evidence="2">
    <location>
        <begin position="12"/>
        <end position="31"/>
    </location>
</feature>
<feature type="transmembrane region" description="Helical" evidence="2">
    <location>
        <begin position="121"/>
        <end position="148"/>
    </location>
</feature>
<dbReference type="STRING" id="106004.A0A1Y2ETA9"/>
<keyword evidence="2" id="KW-0812">Transmembrane</keyword>
<organism evidence="4 5">
    <name type="scientific">Leucosporidium creatinivorum</name>
    <dbReference type="NCBI Taxonomy" id="106004"/>
    <lineage>
        <taxon>Eukaryota</taxon>
        <taxon>Fungi</taxon>
        <taxon>Dikarya</taxon>
        <taxon>Basidiomycota</taxon>
        <taxon>Pucciniomycotina</taxon>
        <taxon>Microbotryomycetes</taxon>
        <taxon>Leucosporidiales</taxon>
        <taxon>Leucosporidium</taxon>
    </lineage>
</organism>
<dbReference type="AlphaFoldDB" id="A0A1Y2ETA9"/>
<keyword evidence="2" id="KW-1133">Transmembrane helix</keyword>
<dbReference type="EMBL" id="MCGR01000040">
    <property type="protein sequence ID" value="ORY74793.1"/>
    <property type="molecule type" value="Genomic_DNA"/>
</dbReference>
<dbReference type="InterPro" id="IPR045339">
    <property type="entry name" value="DUF6534"/>
</dbReference>
<evidence type="ECO:0000313" key="5">
    <source>
        <dbReference type="Proteomes" id="UP000193467"/>
    </source>
</evidence>
<proteinExistence type="predicted"/>